<dbReference type="GO" id="GO:0016020">
    <property type="term" value="C:membrane"/>
    <property type="evidence" value="ECO:0007669"/>
    <property type="project" value="UniProtKB-SubCell"/>
</dbReference>
<dbReference type="GO" id="GO:0006099">
    <property type="term" value="P:tricarboxylic acid cycle"/>
    <property type="evidence" value="ECO:0007669"/>
    <property type="project" value="InterPro"/>
</dbReference>
<dbReference type="Gene3D" id="1.20.1300.10">
    <property type="entry name" value="Fumarate reductase/succinate dehydrogenase, transmembrane subunit"/>
    <property type="match status" value="1"/>
</dbReference>
<evidence type="ECO:0000256" key="11">
    <source>
        <dbReference type="ARBA" id="ARBA00025912"/>
    </source>
</evidence>
<organism evidence="14 15">
    <name type="scientific">Zymomonas mobilis subsp. pomaceae (strain ATCC 29192 / DSM 22645 / JCM 10191 / CCUG 17912 / NBRC 13757 / NCIMB 11200 / NRRL B-4491 / Barker I)</name>
    <dbReference type="NCBI Taxonomy" id="579138"/>
    <lineage>
        <taxon>Bacteria</taxon>
        <taxon>Pseudomonadati</taxon>
        <taxon>Pseudomonadota</taxon>
        <taxon>Alphaproteobacteria</taxon>
        <taxon>Sphingomonadales</taxon>
        <taxon>Zymomonadaceae</taxon>
        <taxon>Zymomonas</taxon>
    </lineage>
</organism>
<proteinExistence type="inferred from homology"/>
<dbReference type="GO" id="GO:0046872">
    <property type="term" value="F:metal ion binding"/>
    <property type="evidence" value="ECO:0007669"/>
    <property type="project" value="UniProtKB-KW"/>
</dbReference>
<comment type="function">
    <text evidence="1">Membrane-anchoring subunit of succinate dehydrogenase (SDH).</text>
</comment>
<evidence type="ECO:0000256" key="3">
    <source>
        <dbReference type="ARBA" id="ARBA00007244"/>
    </source>
</evidence>
<gene>
    <name evidence="14" type="ordered locus">Zymop_0648</name>
</gene>
<dbReference type="PATRIC" id="fig|579138.3.peg.683"/>
<feature type="transmembrane region" description="Helical" evidence="13">
    <location>
        <begin position="115"/>
        <end position="137"/>
    </location>
</feature>
<keyword evidence="6 13" id="KW-0812">Transmembrane</keyword>
<dbReference type="eggNOG" id="COG2009">
    <property type="taxonomic scope" value="Bacteria"/>
</dbReference>
<evidence type="ECO:0000256" key="12">
    <source>
        <dbReference type="PIRSR" id="PIRSR000178-1"/>
    </source>
</evidence>
<evidence type="ECO:0000256" key="6">
    <source>
        <dbReference type="ARBA" id="ARBA00022692"/>
    </source>
</evidence>
<comment type="cofactor">
    <cofactor evidence="12">
        <name>heme</name>
        <dbReference type="ChEBI" id="CHEBI:30413"/>
    </cofactor>
    <text evidence="12">The heme is bound between the two transmembrane subunits.</text>
</comment>
<dbReference type="RefSeq" id="WP_013933949.1">
    <property type="nucleotide sequence ID" value="NC_015709.1"/>
</dbReference>
<name>F8ERX5_ZYMMT</name>
<dbReference type="Pfam" id="PF01127">
    <property type="entry name" value="Sdh_cyt"/>
    <property type="match status" value="1"/>
</dbReference>
<evidence type="ECO:0000313" key="14">
    <source>
        <dbReference type="EMBL" id="AEI37550.1"/>
    </source>
</evidence>
<keyword evidence="8 13" id="KW-1133">Transmembrane helix</keyword>
<feature type="binding site" description="axial binding residue" evidence="12">
    <location>
        <position position="92"/>
    </location>
    <ligand>
        <name>heme</name>
        <dbReference type="ChEBI" id="CHEBI:30413"/>
        <note>ligand shared with second transmembrane subunit</note>
    </ligand>
    <ligandPart>
        <name>Fe</name>
        <dbReference type="ChEBI" id="CHEBI:18248"/>
    </ligandPart>
</feature>
<evidence type="ECO:0000256" key="4">
    <source>
        <dbReference type="ARBA" id="ARBA00020076"/>
    </source>
</evidence>
<dbReference type="Proteomes" id="UP000000491">
    <property type="component" value="Chromosome"/>
</dbReference>
<comment type="subcellular location">
    <subcellularLocation>
        <location evidence="2">Membrane</location>
    </subcellularLocation>
</comment>
<dbReference type="EMBL" id="CP002865">
    <property type="protein sequence ID" value="AEI37550.1"/>
    <property type="molecule type" value="Genomic_DNA"/>
</dbReference>
<evidence type="ECO:0000256" key="10">
    <source>
        <dbReference type="ARBA" id="ARBA00023136"/>
    </source>
</evidence>
<dbReference type="SUPFAM" id="SSF81343">
    <property type="entry name" value="Fumarate reductase respiratory complex transmembrane subunits"/>
    <property type="match status" value="1"/>
</dbReference>
<evidence type="ECO:0000313" key="15">
    <source>
        <dbReference type="Proteomes" id="UP000000491"/>
    </source>
</evidence>
<evidence type="ECO:0000256" key="5">
    <source>
        <dbReference type="ARBA" id="ARBA00022617"/>
    </source>
</evidence>
<evidence type="ECO:0000256" key="8">
    <source>
        <dbReference type="ARBA" id="ARBA00022989"/>
    </source>
</evidence>
<evidence type="ECO:0000256" key="13">
    <source>
        <dbReference type="SAM" id="Phobius"/>
    </source>
</evidence>
<dbReference type="GO" id="GO:0009055">
    <property type="term" value="F:electron transfer activity"/>
    <property type="evidence" value="ECO:0007669"/>
    <property type="project" value="InterPro"/>
</dbReference>
<dbReference type="InterPro" id="IPR000701">
    <property type="entry name" value="SuccDH_FuR_B_TM-su"/>
</dbReference>
<feature type="transmembrane region" description="Helical" evidence="13">
    <location>
        <begin position="27"/>
        <end position="50"/>
    </location>
</feature>
<protein>
    <recommendedName>
        <fullName evidence="4">Succinate dehydrogenase cytochrome b556 subunit</fullName>
    </recommendedName>
</protein>
<comment type="similarity">
    <text evidence="3">Belongs to the cytochrome b560 family.</text>
</comment>
<dbReference type="AlphaFoldDB" id="F8ERX5"/>
<evidence type="ECO:0000256" key="1">
    <source>
        <dbReference type="ARBA" id="ARBA00004050"/>
    </source>
</evidence>
<dbReference type="InterPro" id="IPR034804">
    <property type="entry name" value="SQR/QFR_C/D"/>
</dbReference>
<dbReference type="InterPro" id="IPR014314">
    <property type="entry name" value="Succ_DH_cytb556"/>
</dbReference>
<sequence length="138" mass="15497">MARPINPSSSKTASPDFQKSATLLHRITALAIAFIAFPVFTLWLFSVASSPENYAFFLHYMVHAADKNSFAFSVNILSRIIGVGLTWCFFYHVMASIRFNALKGSRNPSLRESHGFYSAMSMIALLITFLVWALILLR</sequence>
<dbReference type="PIRSF" id="PIRSF000178">
    <property type="entry name" value="SDH_cyt_b560"/>
    <property type="match status" value="1"/>
</dbReference>
<comment type="subunit">
    <text evidence="11">Part of an enzyme complex containing four subunits: a flavoprotein, an iron-sulfur protein, plus two membrane-anchoring proteins, SdhC and SdhD. The complex can form homotrimers.</text>
</comment>
<feature type="transmembrane region" description="Helical" evidence="13">
    <location>
        <begin position="70"/>
        <end position="94"/>
    </location>
</feature>
<keyword evidence="5 12" id="KW-0349">Heme</keyword>
<evidence type="ECO:0000256" key="9">
    <source>
        <dbReference type="ARBA" id="ARBA00023004"/>
    </source>
</evidence>
<dbReference type="STRING" id="579138.Zymop_0648"/>
<keyword evidence="10 13" id="KW-0472">Membrane</keyword>
<evidence type="ECO:0000256" key="7">
    <source>
        <dbReference type="ARBA" id="ARBA00022723"/>
    </source>
</evidence>
<keyword evidence="7 12" id="KW-0479">Metal-binding</keyword>
<accession>F8ERX5</accession>
<reference evidence="14 15" key="1">
    <citation type="journal article" date="2011" name="J. Bacteriol.">
        <title>Genome sequence of the ethanol-producing Zymomonas mobilis subsp. pomaceae lectotype strain ATCC 29192.</title>
        <authorList>
            <person name="Kouvelis V.N."/>
            <person name="Davenport K.W."/>
            <person name="Brettin T.S."/>
            <person name="Bruce D."/>
            <person name="Detter C."/>
            <person name="Han C.S."/>
            <person name="Nolan M."/>
            <person name="Tapia R."/>
            <person name="Damoulaki A."/>
            <person name="Kyrpides N.C."/>
            <person name="Typas M.A."/>
            <person name="Pappas K.M."/>
        </authorList>
    </citation>
    <scope>NUCLEOTIDE SEQUENCE [LARGE SCALE GENOMIC DNA]</scope>
    <source>
        <strain evidence="15">ATCC 29192 / DSM 22645 / JCM 10191 / CCUG 17912 / NBRC 13757 / NCIMB 11200 / NRRL B-4491 / Barker I</strain>
    </source>
</reference>
<keyword evidence="9 12" id="KW-0408">Iron</keyword>
<evidence type="ECO:0000256" key="2">
    <source>
        <dbReference type="ARBA" id="ARBA00004370"/>
    </source>
</evidence>
<dbReference type="KEGG" id="zmp:Zymop_0648"/>
<dbReference type="HOGENOM" id="CLU_1854468_0_0_5"/>